<feature type="compositionally biased region" description="Basic and acidic residues" evidence="1">
    <location>
        <begin position="71"/>
        <end position="84"/>
    </location>
</feature>
<feature type="region of interest" description="Disordered" evidence="1">
    <location>
        <begin position="64"/>
        <end position="96"/>
    </location>
</feature>
<evidence type="ECO:0000313" key="3">
    <source>
        <dbReference type="Proteomes" id="UP000762676"/>
    </source>
</evidence>
<dbReference type="Proteomes" id="UP000762676">
    <property type="component" value="Unassembled WGS sequence"/>
</dbReference>
<feature type="non-terminal residue" evidence="2">
    <location>
        <position position="96"/>
    </location>
</feature>
<accession>A0AAV4FJR0</accession>
<comment type="caution">
    <text evidence="2">The sequence shown here is derived from an EMBL/GenBank/DDBJ whole genome shotgun (WGS) entry which is preliminary data.</text>
</comment>
<dbReference type="EMBL" id="BMAT01011461">
    <property type="protein sequence ID" value="GFR73179.1"/>
    <property type="molecule type" value="Genomic_DNA"/>
</dbReference>
<evidence type="ECO:0000256" key="1">
    <source>
        <dbReference type="SAM" id="MobiDB-lite"/>
    </source>
</evidence>
<name>A0AAV4FJR0_9GAST</name>
<protein>
    <submittedName>
        <fullName evidence="2">Uncharacterized protein</fullName>
    </submittedName>
</protein>
<reference evidence="2 3" key="1">
    <citation type="journal article" date="2021" name="Elife">
        <title>Chloroplast acquisition without the gene transfer in kleptoplastic sea slugs, Plakobranchus ocellatus.</title>
        <authorList>
            <person name="Maeda T."/>
            <person name="Takahashi S."/>
            <person name="Yoshida T."/>
            <person name="Shimamura S."/>
            <person name="Takaki Y."/>
            <person name="Nagai Y."/>
            <person name="Toyoda A."/>
            <person name="Suzuki Y."/>
            <person name="Arimoto A."/>
            <person name="Ishii H."/>
            <person name="Satoh N."/>
            <person name="Nishiyama T."/>
            <person name="Hasebe M."/>
            <person name="Maruyama T."/>
            <person name="Minagawa J."/>
            <person name="Obokata J."/>
            <person name="Shigenobu S."/>
        </authorList>
    </citation>
    <scope>NUCLEOTIDE SEQUENCE [LARGE SCALE GENOMIC DNA]</scope>
</reference>
<gene>
    <name evidence="2" type="ORF">ElyMa_005723400</name>
</gene>
<feature type="region of interest" description="Disordered" evidence="1">
    <location>
        <begin position="13"/>
        <end position="43"/>
    </location>
</feature>
<dbReference type="AlphaFoldDB" id="A0AAV4FJR0"/>
<organism evidence="2 3">
    <name type="scientific">Elysia marginata</name>
    <dbReference type="NCBI Taxonomy" id="1093978"/>
    <lineage>
        <taxon>Eukaryota</taxon>
        <taxon>Metazoa</taxon>
        <taxon>Spiralia</taxon>
        <taxon>Lophotrochozoa</taxon>
        <taxon>Mollusca</taxon>
        <taxon>Gastropoda</taxon>
        <taxon>Heterobranchia</taxon>
        <taxon>Euthyneura</taxon>
        <taxon>Panpulmonata</taxon>
        <taxon>Sacoglossa</taxon>
        <taxon>Placobranchoidea</taxon>
        <taxon>Plakobranchidae</taxon>
        <taxon>Elysia</taxon>
    </lineage>
</organism>
<sequence length="96" mass="10431">MVQMMCWIVIDRRDGKLSGDDGRPTDDKDVGNDDDGDSHSGQTKVMVPLIISLIVNGRRGGKLSDMMLKLSGDDGKSTDDKNVHDDDDDSHGGQTK</sequence>
<feature type="compositionally biased region" description="Basic and acidic residues" evidence="1">
    <location>
        <begin position="13"/>
        <end position="31"/>
    </location>
</feature>
<proteinExistence type="predicted"/>
<keyword evidence="3" id="KW-1185">Reference proteome</keyword>
<evidence type="ECO:0000313" key="2">
    <source>
        <dbReference type="EMBL" id="GFR73179.1"/>
    </source>
</evidence>